<evidence type="ECO:0000256" key="4">
    <source>
        <dbReference type="ARBA" id="ARBA00022827"/>
    </source>
</evidence>
<comment type="similarity">
    <text evidence="2 7">Belongs to the acyl-CoA dehydrogenase family.</text>
</comment>
<dbReference type="PROSITE" id="PS00073">
    <property type="entry name" value="ACYL_COA_DH_2"/>
    <property type="match status" value="1"/>
</dbReference>
<dbReference type="Proteomes" id="UP000094008">
    <property type="component" value="Unassembled WGS sequence"/>
</dbReference>
<evidence type="ECO:0000256" key="2">
    <source>
        <dbReference type="ARBA" id="ARBA00009347"/>
    </source>
</evidence>
<feature type="domain" description="Acyl-CoA dehydrogenase/oxidase N-terminal" evidence="10">
    <location>
        <begin position="13"/>
        <end position="124"/>
    </location>
</feature>
<dbReference type="AlphaFoldDB" id="A0A1A0VP16"/>
<feature type="domain" description="Acyl-CoA oxidase/dehydrogenase middle" evidence="9">
    <location>
        <begin position="128"/>
        <end position="224"/>
    </location>
</feature>
<dbReference type="EMBL" id="LZSY01000151">
    <property type="protein sequence ID" value="OBB84969.1"/>
    <property type="molecule type" value="Genomic_DNA"/>
</dbReference>
<evidence type="ECO:0000256" key="5">
    <source>
        <dbReference type="ARBA" id="ARBA00023002"/>
    </source>
</evidence>
<dbReference type="Gene3D" id="1.10.540.10">
    <property type="entry name" value="Acyl-CoA dehydrogenase/oxidase, N-terminal domain"/>
    <property type="match status" value="1"/>
</dbReference>
<name>A0A1A0VP16_MYCPR</name>
<dbReference type="Pfam" id="PF02770">
    <property type="entry name" value="Acyl-CoA_dh_M"/>
    <property type="match status" value="1"/>
</dbReference>
<dbReference type="InterPro" id="IPR036250">
    <property type="entry name" value="AcylCo_DH-like_C"/>
</dbReference>
<comment type="catalytic activity">
    <reaction evidence="6">
        <text>a 2,3-saturated acyl-CoA + A = a 2,3-dehydroacyl-CoA + AH2</text>
        <dbReference type="Rhea" id="RHEA:48608"/>
        <dbReference type="ChEBI" id="CHEBI:13193"/>
        <dbReference type="ChEBI" id="CHEBI:17499"/>
        <dbReference type="ChEBI" id="CHEBI:60015"/>
        <dbReference type="ChEBI" id="CHEBI:65111"/>
    </reaction>
</comment>
<dbReference type="PANTHER" id="PTHR43884:SF40">
    <property type="entry name" value="ACYL-COA DEHYDROGENASE"/>
    <property type="match status" value="1"/>
</dbReference>
<dbReference type="InterPro" id="IPR009100">
    <property type="entry name" value="AcylCoA_DH/oxidase_NM_dom_sf"/>
</dbReference>
<dbReference type="Pfam" id="PF02771">
    <property type="entry name" value="Acyl-CoA_dh_N"/>
    <property type="match status" value="1"/>
</dbReference>
<dbReference type="InterPro" id="IPR009075">
    <property type="entry name" value="AcylCo_DH/oxidase_C"/>
</dbReference>
<dbReference type="InterPro" id="IPR037069">
    <property type="entry name" value="AcylCoA_DH/ox_N_sf"/>
</dbReference>
<evidence type="ECO:0000256" key="6">
    <source>
        <dbReference type="ARBA" id="ARBA00052546"/>
    </source>
</evidence>
<evidence type="ECO:0000313" key="12">
    <source>
        <dbReference type="Proteomes" id="UP000094008"/>
    </source>
</evidence>
<dbReference type="Pfam" id="PF00441">
    <property type="entry name" value="Acyl-CoA_dh_1"/>
    <property type="match status" value="1"/>
</dbReference>
<dbReference type="GO" id="GO:0003995">
    <property type="term" value="F:acyl-CoA dehydrogenase activity"/>
    <property type="evidence" value="ECO:0007669"/>
    <property type="project" value="InterPro"/>
</dbReference>
<dbReference type="OrthoDB" id="8876745at2"/>
<evidence type="ECO:0000259" key="8">
    <source>
        <dbReference type="Pfam" id="PF00441"/>
    </source>
</evidence>
<dbReference type="RefSeq" id="WP_064886166.1">
    <property type="nucleotide sequence ID" value="NZ_LZSY01000151.1"/>
</dbReference>
<sequence>MTTTAATSEVSDEDFAEILAQTRSFIRSAVVPRENEILATDQVPDDLRDQAKKMGLFGYAIPQQWGGLGLNLAQDVELAMEFGYTSLALRSMFGTNNGIAGQVLVGFGTDEQKSRWLEGIASGDVVASFALTEPGAGSNPAGLRTKAVRDGDDWVIDGQKRFITNAPTANLFVVFARTRPADADGPGIAVFLVPADAAGVEVGAKDAKMGQEGAWTADVTFDAVRVPNSALVGGSEDVGYRAAMTSLARGRVHIAALAVGSAQRALDESVAYAAAATQGGQPIGSFQLVQAMIADQQTGVMAGRALVRDAAAKWVSGEDRRIAPSAAKLFCTEMAGNVADLAVQIHGGTGYMREVPVERIYREVRLLRLYEGTSEIQRLIIGGGLVKAAQRQL</sequence>
<dbReference type="PANTHER" id="PTHR43884">
    <property type="entry name" value="ACYL-COA DEHYDROGENASE"/>
    <property type="match status" value="1"/>
</dbReference>
<keyword evidence="5 7" id="KW-0560">Oxidoreductase</keyword>
<comment type="cofactor">
    <cofactor evidence="1 7">
        <name>FAD</name>
        <dbReference type="ChEBI" id="CHEBI:57692"/>
    </cofactor>
</comment>
<organism evidence="11 12">
    <name type="scientific">Mycolicibacterium peregrinum</name>
    <name type="common">Mycobacterium peregrinum</name>
    <dbReference type="NCBI Taxonomy" id="43304"/>
    <lineage>
        <taxon>Bacteria</taxon>
        <taxon>Bacillati</taxon>
        <taxon>Actinomycetota</taxon>
        <taxon>Actinomycetes</taxon>
        <taxon>Mycobacteriales</taxon>
        <taxon>Mycobacteriaceae</taxon>
        <taxon>Mycolicibacterium</taxon>
    </lineage>
</organism>
<dbReference type="Gene3D" id="2.40.110.10">
    <property type="entry name" value="Butyryl-CoA Dehydrogenase, subunit A, domain 2"/>
    <property type="match status" value="1"/>
</dbReference>
<evidence type="ECO:0000259" key="10">
    <source>
        <dbReference type="Pfam" id="PF02771"/>
    </source>
</evidence>
<evidence type="ECO:0000256" key="7">
    <source>
        <dbReference type="RuleBase" id="RU362125"/>
    </source>
</evidence>
<evidence type="ECO:0000256" key="1">
    <source>
        <dbReference type="ARBA" id="ARBA00001974"/>
    </source>
</evidence>
<dbReference type="InterPro" id="IPR006089">
    <property type="entry name" value="Acyl-CoA_DH_CS"/>
</dbReference>
<accession>A0A1A0VP16</accession>
<dbReference type="FunFam" id="1.20.140.10:FF:000001">
    <property type="entry name" value="Acyl-CoA dehydrogenase"/>
    <property type="match status" value="1"/>
</dbReference>
<dbReference type="Gene3D" id="1.20.140.10">
    <property type="entry name" value="Butyryl-CoA Dehydrogenase, subunit A, domain 3"/>
    <property type="match status" value="1"/>
</dbReference>
<feature type="domain" description="Acyl-CoA dehydrogenase/oxidase C-terminal" evidence="8">
    <location>
        <begin position="239"/>
        <end position="383"/>
    </location>
</feature>
<proteinExistence type="inferred from homology"/>
<reference evidence="12" key="1">
    <citation type="submission" date="2016-06" db="EMBL/GenBank/DDBJ databases">
        <authorList>
            <person name="Sutton G."/>
            <person name="Brinkac L."/>
            <person name="Sanka R."/>
            <person name="Adams M."/>
            <person name="Lau E."/>
            <person name="Mehaffy C."/>
            <person name="Tameris M."/>
            <person name="Hatherill M."/>
            <person name="Hanekom W."/>
            <person name="Mahomed H."/>
            <person name="Mcshane H."/>
        </authorList>
    </citation>
    <scope>NUCLEOTIDE SEQUENCE [LARGE SCALE GENOMIC DNA]</scope>
    <source>
        <strain evidence="12">852002-10433_SCH5171157</strain>
    </source>
</reference>
<dbReference type="InterPro" id="IPR013786">
    <property type="entry name" value="AcylCoA_DH/ox_N"/>
</dbReference>
<comment type="caution">
    <text evidence="11">The sequence shown here is derived from an EMBL/GenBank/DDBJ whole genome shotgun (WGS) entry which is preliminary data.</text>
</comment>
<keyword evidence="3 7" id="KW-0285">Flavoprotein</keyword>
<keyword evidence="4 7" id="KW-0274">FAD</keyword>
<evidence type="ECO:0000256" key="3">
    <source>
        <dbReference type="ARBA" id="ARBA00022630"/>
    </source>
</evidence>
<dbReference type="GO" id="GO:0050660">
    <property type="term" value="F:flavin adenine dinucleotide binding"/>
    <property type="evidence" value="ECO:0007669"/>
    <property type="project" value="InterPro"/>
</dbReference>
<dbReference type="SUPFAM" id="SSF56645">
    <property type="entry name" value="Acyl-CoA dehydrogenase NM domain-like"/>
    <property type="match status" value="1"/>
</dbReference>
<dbReference type="SUPFAM" id="SSF47203">
    <property type="entry name" value="Acyl-CoA dehydrogenase C-terminal domain-like"/>
    <property type="match status" value="1"/>
</dbReference>
<gene>
    <name evidence="11" type="ORF">A5779_04630</name>
</gene>
<dbReference type="FunFam" id="2.40.110.10:FF:000002">
    <property type="entry name" value="Acyl-CoA dehydrogenase fadE12"/>
    <property type="match status" value="1"/>
</dbReference>
<dbReference type="InterPro" id="IPR046373">
    <property type="entry name" value="Acyl-CoA_Oxase/DH_mid-dom_sf"/>
</dbReference>
<protein>
    <submittedName>
        <fullName evidence="11">Acyl-CoA dehydrogenase</fullName>
    </submittedName>
</protein>
<evidence type="ECO:0000313" key="11">
    <source>
        <dbReference type="EMBL" id="OBB84969.1"/>
    </source>
</evidence>
<evidence type="ECO:0000259" key="9">
    <source>
        <dbReference type="Pfam" id="PF02770"/>
    </source>
</evidence>
<dbReference type="InterPro" id="IPR006091">
    <property type="entry name" value="Acyl-CoA_Oxase/DH_mid-dom"/>
</dbReference>